<protein>
    <submittedName>
        <fullName evidence="3">Uncharacterized protein</fullName>
    </submittedName>
</protein>
<dbReference type="InterPro" id="IPR026960">
    <property type="entry name" value="RVT-Znf"/>
</dbReference>
<evidence type="ECO:0000313" key="4">
    <source>
        <dbReference type="Proteomes" id="UP001472677"/>
    </source>
</evidence>
<dbReference type="InterPro" id="IPR012337">
    <property type="entry name" value="RNaseH-like_sf"/>
</dbReference>
<gene>
    <name evidence="3" type="ORF">V6N12_047853</name>
</gene>
<dbReference type="Proteomes" id="UP001472677">
    <property type="component" value="Unassembled WGS sequence"/>
</dbReference>
<dbReference type="InterPro" id="IPR036397">
    <property type="entry name" value="RNaseH_sf"/>
</dbReference>
<dbReference type="Pfam" id="PF13456">
    <property type="entry name" value="RVT_3"/>
    <property type="match status" value="1"/>
</dbReference>
<keyword evidence="4" id="KW-1185">Reference proteome</keyword>
<feature type="domain" description="Reverse transcriptase zinc-binding" evidence="2">
    <location>
        <begin position="49"/>
        <end position="134"/>
    </location>
</feature>
<evidence type="ECO:0000259" key="2">
    <source>
        <dbReference type="Pfam" id="PF13966"/>
    </source>
</evidence>
<dbReference type="PANTHER" id="PTHR47723:SF19">
    <property type="entry name" value="POLYNUCLEOTIDYL TRANSFERASE, RIBONUCLEASE H-LIKE SUPERFAMILY PROTEIN"/>
    <property type="match status" value="1"/>
</dbReference>
<dbReference type="Pfam" id="PF13966">
    <property type="entry name" value="zf-RVT"/>
    <property type="match status" value="1"/>
</dbReference>
<dbReference type="Gene3D" id="3.30.420.10">
    <property type="entry name" value="Ribonuclease H-like superfamily/Ribonuclease H"/>
    <property type="match status" value="1"/>
</dbReference>
<name>A0ABR2CU82_9ROSI</name>
<evidence type="ECO:0000259" key="1">
    <source>
        <dbReference type="Pfam" id="PF13456"/>
    </source>
</evidence>
<organism evidence="3 4">
    <name type="scientific">Hibiscus sabdariffa</name>
    <name type="common">roselle</name>
    <dbReference type="NCBI Taxonomy" id="183260"/>
    <lineage>
        <taxon>Eukaryota</taxon>
        <taxon>Viridiplantae</taxon>
        <taxon>Streptophyta</taxon>
        <taxon>Embryophyta</taxon>
        <taxon>Tracheophyta</taxon>
        <taxon>Spermatophyta</taxon>
        <taxon>Magnoliopsida</taxon>
        <taxon>eudicotyledons</taxon>
        <taxon>Gunneridae</taxon>
        <taxon>Pentapetalae</taxon>
        <taxon>rosids</taxon>
        <taxon>malvids</taxon>
        <taxon>Malvales</taxon>
        <taxon>Malvaceae</taxon>
        <taxon>Malvoideae</taxon>
        <taxon>Hibiscus</taxon>
    </lineage>
</organism>
<feature type="domain" description="RNase H type-1" evidence="1">
    <location>
        <begin position="228"/>
        <end position="337"/>
    </location>
</feature>
<sequence length="356" mass="41187">MVDPRGSWNWTTFQHLPMDVLDHITAIMPHSLSDMPDRPGWLFNAGNKFSVKYAYNMRLNIPSNDEVSIWKLIHKSRTLPRIKSFLWLVCKDRVLTNTDRLRRHIVNTAECMICGARVEDLDHLLRQCPFAKEVREPLIRPCKIGEFYQTPIPNWIKWNLQNPSYFATVQDDWDIKFGAILWNLWSQRIVAEVGHAASLSSIGGRMVPDQRSKSIIWRPPEPNKVKLNVDGAHRMRDGVASCGGVIRDSNGTWIADFSKYIGKCSALEAEFWAVFEGLQCAWQLGYRRILVESDNTDVVHTLQAKATNAVYSSLLEHIRSLLRYNWEVEFCHVSREEIELPMHWRRCSLWIALSVG</sequence>
<evidence type="ECO:0000313" key="3">
    <source>
        <dbReference type="EMBL" id="KAK8523329.1"/>
    </source>
</evidence>
<dbReference type="InterPro" id="IPR002156">
    <property type="entry name" value="RNaseH_domain"/>
</dbReference>
<accession>A0ABR2CU82</accession>
<dbReference type="InterPro" id="IPR044730">
    <property type="entry name" value="RNase_H-like_dom_plant"/>
</dbReference>
<dbReference type="PANTHER" id="PTHR47723">
    <property type="entry name" value="OS05G0353850 PROTEIN"/>
    <property type="match status" value="1"/>
</dbReference>
<proteinExistence type="predicted"/>
<dbReference type="CDD" id="cd06222">
    <property type="entry name" value="RNase_H_like"/>
    <property type="match status" value="1"/>
</dbReference>
<dbReference type="SUPFAM" id="SSF53098">
    <property type="entry name" value="Ribonuclease H-like"/>
    <property type="match status" value="1"/>
</dbReference>
<dbReference type="EMBL" id="JBBPBM010000043">
    <property type="protein sequence ID" value="KAK8523329.1"/>
    <property type="molecule type" value="Genomic_DNA"/>
</dbReference>
<dbReference type="InterPro" id="IPR053151">
    <property type="entry name" value="RNase_H-like"/>
</dbReference>
<reference evidence="3 4" key="1">
    <citation type="journal article" date="2024" name="G3 (Bethesda)">
        <title>Genome assembly of Hibiscus sabdariffa L. provides insights into metabolisms of medicinal natural products.</title>
        <authorList>
            <person name="Kim T."/>
        </authorList>
    </citation>
    <scope>NUCLEOTIDE SEQUENCE [LARGE SCALE GENOMIC DNA]</scope>
    <source>
        <strain evidence="3">TK-2024</strain>
        <tissue evidence="3">Old leaves</tissue>
    </source>
</reference>
<comment type="caution">
    <text evidence="3">The sequence shown here is derived from an EMBL/GenBank/DDBJ whole genome shotgun (WGS) entry which is preliminary data.</text>
</comment>